<evidence type="ECO:0000256" key="10">
    <source>
        <dbReference type="ARBA" id="ARBA00047651"/>
    </source>
</evidence>
<dbReference type="PANTHER" id="PTHR11458:SF0">
    <property type="entry name" value="DELTA-AMINOLEVULINIC ACID DEHYDRATASE"/>
    <property type="match status" value="1"/>
</dbReference>
<dbReference type="CDD" id="cd00384">
    <property type="entry name" value="ALAD_PBGS"/>
    <property type="match status" value="1"/>
</dbReference>
<feature type="binding site" evidence="14">
    <location>
        <position position="241"/>
    </location>
    <ligand>
        <name>Mg(2+)</name>
        <dbReference type="ChEBI" id="CHEBI:18420"/>
    </ligand>
</feature>
<keyword evidence="13" id="KW-0479">Metal-binding</keyword>
<organism evidence="17 18">
    <name type="scientific">Thermoflexus hugenholtzii JAD2</name>
    <dbReference type="NCBI Taxonomy" id="877466"/>
    <lineage>
        <taxon>Bacteria</taxon>
        <taxon>Bacillati</taxon>
        <taxon>Chloroflexota</taxon>
        <taxon>Thermoflexia</taxon>
        <taxon>Thermoflexales</taxon>
        <taxon>Thermoflexaceae</taxon>
        <taxon>Thermoflexus</taxon>
    </lineage>
</organism>
<evidence type="ECO:0000256" key="5">
    <source>
        <dbReference type="ARBA" id="ARBA00020771"/>
    </source>
</evidence>
<evidence type="ECO:0000256" key="2">
    <source>
        <dbReference type="ARBA" id="ARBA00008055"/>
    </source>
</evidence>
<evidence type="ECO:0000256" key="16">
    <source>
        <dbReference type="RuleBase" id="RU004161"/>
    </source>
</evidence>
<reference evidence="18" key="1">
    <citation type="submission" date="2017-06" db="EMBL/GenBank/DDBJ databases">
        <authorList>
            <person name="Varghese N."/>
            <person name="Submissions S."/>
        </authorList>
    </citation>
    <scope>NUCLEOTIDE SEQUENCE [LARGE SCALE GENOMIC DNA]</scope>
    <source>
        <strain evidence="18">JAD2</strain>
    </source>
</reference>
<proteinExistence type="inferred from homology"/>
<evidence type="ECO:0000256" key="12">
    <source>
        <dbReference type="PIRSR" id="PIRSR001415-2"/>
    </source>
</evidence>
<evidence type="ECO:0000256" key="6">
    <source>
        <dbReference type="ARBA" id="ARBA00023133"/>
    </source>
</evidence>
<dbReference type="Gene3D" id="3.20.20.70">
    <property type="entry name" value="Aldolase class I"/>
    <property type="match status" value="1"/>
</dbReference>
<gene>
    <name evidence="17" type="ORF">SAMN02746019_00001890</name>
</gene>
<evidence type="ECO:0000313" key="17">
    <source>
        <dbReference type="EMBL" id="SNB67848.1"/>
    </source>
</evidence>
<comment type="pathway">
    <text evidence="1">Porphyrin-containing compound metabolism; protoporphyrin-IX biosynthesis; coproporphyrinogen-III from 5-aminolevulinate: step 1/4.</text>
</comment>
<feature type="binding site" evidence="12">
    <location>
        <position position="282"/>
    </location>
    <ligand>
        <name>5-aminolevulinate</name>
        <dbReference type="ChEBI" id="CHEBI:356416"/>
        <label>2</label>
    </ligand>
</feature>
<feature type="binding site" evidence="12">
    <location>
        <position position="213"/>
    </location>
    <ligand>
        <name>5-aminolevulinate</name>
        <dbReference type="ChEBI" id="CHEBI:356416"/>
        <label>1</label>
    </ligand>
</feature>
<dbReference type="GO" id="GO:0008270">
    <property type="term" value="F:zinc ion binding"/>
    <property type="evidence" value="ECO:0007669"/>
    <property type="project" value="TreeGrafter"/>
</dbReference>
<keyword evidence="7 15" id="KW-0456">Lyase</keyword>
<evidence type="ECO:0000256" key="13">
    <source>
        <dbReference type="PIRSR" id="PIRSR001415-3"/>
    </source>
</evidence>
<dbReference type="RefSeq" id="WP_088571577.1">
    <property type="nucleotide sequence ID" value="NZ_FYEK01000035.1"/>
</dbReference>
<evidence type="ECO:0000256" key="7">
    <source>
        <dbReference type="ARBA" id="ARBA00023239"/>
    </source>
</evidence>
<dbReference type="SUPFAM" id="SSF51569">
    <property type="entry name" value="Aldolase"/>
    <property type="match status" value="1"/>
</dbReference>
<evidence type="ECO:0000313" key="18">
    <source>
        <dbReference type="Proteomes" id="UP000197025"/>
    </source>
</evidence>
<name>A0A212R6Z5_9CHLR</name>
<dbReference type="PRINTS" id="PR00144">
    <property type="entry name" value="DALDHYDRTASE"/>
</dbReference>
<feature type="binding site" evidence="13">
    <location>
        <position position="130"/>
    </location>
    <ligand>
        <name>Zn(2+)</name>
        <dbReference type="ChEBI" id="CHEBI:29105"/>
        <note>catalytic</note>
    </ligand>
</feature>
<feature type="binding site" evidence="13">
    <location>
        <position position="138"/>
    </location>
    <ligand>
        <name>Zn(2+)</name>
        <dbReference type="ChEBI" id="CHEBI:29105"/>
        <note>catalytic</note>
    </ligand>
</feature>
<keyword evidence="14" id="KW-0460">Magnesium</keyword>
<keyword evidence="6" id="KW-0350">Heme biosynthesis</keyword>
<evidence type="ECO:0000256" key="11">
    <source>
        <dbReference type="PIRSR" id="PIRSR001415-1"/>
    </source>
</evidence>
<evidence type="ECO:0000256" key="1">
    <source>
        <dbReference type="ARBA" id="ARBA00004694"/>
    </source>
</evidence>
<evidence type="ECO:0000256" key="9">
    <source>
        <dbReference type="ARBA" id="ARBA00025628"/>
    </source>
</evidence>
<dbReference type="EC" id="4.2.1.24" evidence="4 15"/>
<evidence type="ECO:0000256" key="15">
    <source>
        <dbReference type="RuleBase" id="RU000515"/>
    </source>
</evidence>
<comment type="function">
    <text evidence="9">Catalyzes an early step in the biosynthesis of tetrapyrroles. Binds two molecules of 5-aminolevulinate per subunit, each at a distinct site, and catalyzes their condensation to form porphobilinogen.</text>
</comment>
<dbReference type="UniPathway" id="UPA00251">
    <property type="reaction ID" value="UER00318"/>
</dbReference>
<dbReference type="EMBL" id="FYEK01000035">
    <property type="protein sequence ID" value="SNB67848.1"/>
    <property type="molecule type" value="Genomic_DNA"/>
</dbReference>
<dbReference type="InterPro" id="IPR030656">
    <property type="entry name" value="ALAD_AS"/>
</dbReference>
<evidence type="ECO:0000256" key="14">
    <source>
        <dbReference type="PIRSR" id="PIRSR001415-5"/>
    </source>
</evidence>
<dbReference type="GO" id="GO:0006782">
    <property type="term" value="P:protoporphyrinogen IX biosynthetic process"/>
    <property type="evidence" value="ECO:0007669"/>
    <property type="project" value="UniProtKB-UniPathway"/>
</dbReference>
<evidence type="ECO:0000256" key="3">
    <source>
        <dbReference type="ARBA" id="ARBA00011823"/>
    </source>
</evidence>
<comment type="catalytic activity">
    <reaction evidence="10 15">
        <text>2 5-aminolevulinate = porphobilinogen + 2 H2O + H(+)</text>
        <dbReference type="Rhea" id="RHEA:24064"/>
        <dbReference type="ChEBI" id="CHEBI:15377"/>
        <dbReference type="ChEBI" id="CHEBI:15378"/>
        <dbReference type="ChEBI" id="CHEBI:58126"/>
        <dbReference type="ChEBI" id="CHEBI:356416"/>
        <dbReference type="EC" id="4.2.1.24"/>
    </reaction>
</comment>
<keyword evidence="18" id="KW-1185">Reference proteome</keyword>
<keyword evidence="13" id="KW-0862">Zinc</keyword>
<dbReference type="PIRSF" id="PIRSF001415">
    <property type="entry name" value="Porphbilin_synth"/>
    <property type="match status" value="1"/>
</dbReference>
<dbReference type="SMART" id="SM01004">
    <property type="entry name" value="ALAD"/>
    <property type="match status" value="1"/>
</dbReference>
<dbReference type="FunFam" id="3.20.20.70:FF:000019">
    <property type="entry name" value="Delta-aminolevulinic acid dehydratase"/>
    <property type="match status" value="1"/>
</dbReference>
<comment type="similarity">
    <text evidence="2 16">Belongs to the ALAD family.</text>
</comment>
<dbReference type="InParanoid" id="A0A212R6Z5"/>
<dbReference type="FunCoup" id="A0A212R6Z5">
    <property type="interactions" value="452"/>
</dbReference>
<dbReference type="InterPro" id="IPR013785">
    <property type="entry name" value="Aldolase_TIM"/>
</dbReference>
<feature type="binding site" evidence="12">
    <location>
        <position position="225"/>
    </location>
    <ligand>
        <name>5-aminolevulinate</name>
        <dbReference type="ChEBI" id="CHEBI:356416"/>
        <label>1</label>
    </ligand>
</feature>
<dbReference type="OrthoDB" id="9805001at2"/>
<keyword evidence="8 15" id="KW-0627">Porphyrin biosynthesis</keyword>
<protein>
    <recommendedName>
        <fullName evidence="5 15">Delta-aminolevulinic acid dehydratase</fullName>
        <ecNumber evidence="4 15">4.2.1.24</ecNumber>
    </recommendedName>
</protein>
<comment type="subunit">
    <text evidence="3 15">Homooctamer.</text>
</comment>
<dbReference type="Pfam" id="PF00490">
    <property type="entry name" value="ALAD"/>
    <property type="match status" value="1"/>
</dbReference>
<dbReference type="Proteomes" id="UP000197025">
    <property type="component" value="Unassembled WGS sequence"/>
</dbReference>
<sequence>MAQVLSSIRVEPIDRLRRLRRTEGLRALAREISLTPEDFIYPLFVRPGRNVREPISSMPGQFRLTVDRLEAEVEEIVRLGIRAVLLFGLAERKDPEAREAWEENGLVPQAVRRIKAIAPELVVITDVCVCAYTDHGHCGIVRDGQVDNDATLALLARMALAHAAAGADLVAPSAMMDGQVRAIREALDEASFVDVGIMAYSAKFASAFYGPFREAADSAPRFGDRRSYQMDPPNAREALREIERDIAQGADIIMVKPALAYLDVIRRARERFDHPLAAYNVSGEYSMVKAAAQMGWLDEERAVMEILIAIKRAGADRIITYFAKEAARWLRR</sequence>
<dbReference type="InterPro" id="IPR001731">
    <property type="entry name" value="ALAD"/>
</dbReference>
<feature type="binding site" evidence="13">
    <location>
        <position position="128"/>
    </location>
    <ligand>
        <name>Zn(2+)</name>
        <dbReference type="ChEBI" id="CHEBI:29105"/>
        <note>catalytic</note>
    </ligand>
</feature>
<dbReference type="GO" id="GO:0004655">
    <property type="term" value="F:porphobilinogen synthase activity"/>
    <property type="evidence" value="ECO:0007669"/>
    <property type="project" value="UniProtKB-EC"/>
</dbReference>
<dbReference type="PANTHER" id="PTHR11458">
    <property type="entry name" value="DELTA-AMINOLEVULINIC ACID DEHYDRATASE"/>
    <property type="match status" value="1"/>
</dbReference>
<feature type="binding site" evidence="12">
    <location>
        <position position="321"/>
    </location>
    <ligand>
        <name>5-aminolevulinate</name>
        <dbReference type="ChEBI" id="CHEBI:356416"/>
        <label>2</label>
    </ligand>
</feature>
<feature type="active site" description="Schiff-base intermediate with substrate" evidence="11">
    <location>
        <position position="203"/>
    </location>
</feature>
<feature type="active site" description="Schiff-base intermediate with substrate" evidence="11">
    <location>
        <position position="256"/>
    </location>
</feature>
<dbReference type="AlphaFoldDB" id="A0A212R6Z5"/>
<dbReference type="NCBIfam" id="NF006762">
    <property type="entry name" value="PRK09283.1"/>
    <property type="match status" value="1"/>
</dbReference>
<evidence type="ECO:0000256" key="4">
    <source>
        <dbReference type="ARBA" id="ARBA00012053"/>
    </source>
</evidence>
<evidence type="ECO:0000256" key="8">
    <source>
        <dbReference type="ARBA" id="ARBA00023244"/>
    </source>
</evidence>
<accession>A0A212R6Z5</accession>
<dbReference type="PROSITE" id="PS00169">
    <property type="entry name" value="D_ALA_DEHYDRATASE"/>
    <property type="match status" value="1"/>
</dbReference>
<dbReference type="GO" id="GO:0005829">
    <property type="term" value="C:cytosol"/>
    <property type="evidence" value="ECO:0007669"/>
    <property type="project" value="TreeGrafter"/>
</dbReference>